<dbReference type="GO" id="GO:0009088">
    <property type="term" value="P:threonine biosynthetic process"/>
    <property type="evidence" value="ECO:0007669"/>
    <property type="project" value="UniProtKB-UniRule"/>
</dbReference>
<dbReference type="GO" id="GO:0030170">
    <property type="term" value="F:pyridoxal phosphate binding"/>
    <property type="evidence" value="ECO:0007669"/>
    <property type="project" value="InterPro"/>
</dbReference>
<comment type="caution">
    <text evidence="15">The sequence shown here is derived from an EMBL/GenBank/DDBJ whole genome shotgun (WGS) entry which is preliminary data.</text>
</comment>
<keyword evidence="8 12" id="KW-0663">Pyridoxal phosphate</keyword>
<keyword evidence="7" id="KW-0791">Threonine biosynthesis</keyword>
<feature type="domain" description="Tryptophan synthase beta chain-like PALP" evidence="13">
    <location>
        <begin position="94"/>
        <end position="327"/>
    </location>
</feature>
<comment type="similarity">
    <text evidence="3">Belongs to the threonine synthase family.</text>
</comment>
<gene>
    <name evidence="15" type="ORF">C8D98_2418</name>
</gene>
<name>A0A4R1K5P5_9BACT</name>
<reference evidence="15 16" key="1">
    <citation type="submission" date="2019-03" db="EMBL/GenBank/DDBJ databases">
        <title>Genomic Encyclopedia of Type Strains, Phase IV (KMG-IV): sequencing the most valuable type-strain genomes for metagenomic binning, comparative biology and taxonomic classification.</title>
        <authorList>
            <person name="Goeker M."/>
        </authorList>
    </citation>
    <scope>NUCLEOTIDE SEQUENCE [LARGE SCALE GENOMIC DNA]</scope>
    <source>
        <strain evidence="15 16">DSM 24984</strain>
    </source>
</reference>
<dbReference type="PANTHER" id="PTHR42690">
    <property type="entry name" value="THREONINE SYNTHASE FAMILY MEMBER"/>
    <property type="match status" value="1"/>
</dbReference>
<proteinExistence type="inferred from homology"/>
<dbReference type="Gene3D" id="3.90.1380.10">
    <property type="entry name" value="Threonine synthase, N-terminal domain"/>
    <property type="match status" value="1"/>
</dbReference>
<dbReference type="PROSITE" id="PS00165">
    <property type="entry name" value="DEHYDRATASE_SER_THR"/>
    <property type="match status" value="1"/>
</dbReference>
<evidence type="ECO:0000256" key="11">
    <source>
        <dbReference type="NCBIfam" id="TIGR00260"/>
    </source>
</evidence>
<dbReference type="FunFam" id="3.90.1380.10:FF:000003">
    <property type="entry name" value="THR4p Threonine synthase"/>
    <property type="match status" value="1"/>
</dbReference>
<dbReference type="Proteomes" id="UP000294614">
    <property type="component" value="Unassembled WGS sequence"/>
</dbReference>
<dbReference type="Pfam" id="PF00291">
    <property type="entry name" value="PALP"/>
    <property type="match status" value="1"/>
</dbReference>
<dbReference type="GO" id="GO:0004795">
    <property type="term" value="F:threonine synthase activity"/>
    <property type="evidence" value="ECO:0007669"/>
    <property type="project" value="UniProtKB-UniRule"/>
</dbReference>
<dbReference type="InterPro" id="IPR001926">
    <property type="entry name" value="TrpB-like_PALP"/>
</dbReference>
<evidence type="ECO:0000313" key="15">
    <source>
        <dbReference type="EMBL" id="TCK59484.1"/>
    </source>
</evidence>
<evidence type="ECO:0000259" key="13">
    <source>
        <dbReference type="Pfam" id="PF00291"/>
    </source>
</evidence>
<keyword evidence="6" id="KW-0028">Amino-acid biosynthesis</keyword>
<keyword evidence="16" id="KW-1185">Reference proteome</keyword>
<dbReference type="RefSeq" id="WP_132874391.1">
    <property type="nucleotide sequence ID" value="NZ_SMGG01000006.1"/>
</dbReference>
<evidence type="ECO:0000256" key="6">
    <source>
        <dbReference type="ARBA" id="ARBA00022605"/>
    </source>
</evidence>
<evidence type="ECO:0000256" key="5">
    <source>
        <dbReference type="ARBA" id="ARBA00018679"/>
    </source>
</evidence>
<comment type="pathway">
    <text evidence="2">Amino-acid biosynthesis; L-threonine biosynthesis; L-threonine from L-aspartate: step 5/5.</text>
</comment>
<dbReference type="NCBIfam" id="TIGR00260">
    <property type="entry name" value="thrC"/>
    <property type="match status" value="1"/>
</dbReference>
<organism evidence="15 16">
    <name type="scientific">Seleniivibrio woodruffii</name>
    <dbReference type="NCBI Taxonomy" id="1078050"/>
    <lineage>
        <taxon>Bacteria</taxon>
        <taxon>Pseudomonadati</taxon>
        <taxon>Deferribacterota</taxon>
        <taxon>Deferribacteres</taxon>
        <taxon>Deferribacterales</taxon>
        <taxon>Geovibrionaceae</taxon>
        <taxon>Seleniivibrio</taxon>
    </lineage>
</organism>
<dbReference type="InterPro" id="IPR037158">
    <property type="entry name" value="Thr_synth_N_sf"/>
</dbReference>
<dbReference type="AlphaFoldDB" id="A0A4R1K5P5"/>
<keyword evidence="9" id="KW-0456">Lyase</keyword>
<dbReference type="InterPro" id="IPR051166">
    <property type="entry name" value="Threonine_Synthase"/>
</dbReference>
<dbReference type="Gene3D" id="3.40.50.1100">
    <property type="match status" value="2"/>
</dbReference>
<feature type="modified residue" description="N6-(pyridoxal phosphate)lysine" evidence="12">
    <location>
        <position position="110"/>
    </location>
</feature>
<dbReference type="InterPro" id="IPR036052">
    <property type="entry name" value="TrpB-like_PALP_sf"/>
</dbReference>
<sequence>MKYISTRGKTAPVGFKDAVMMGLAEDGGLLLPESIPALTKDELAAMAKMTYPELAYAVLSKFADDIPENDLKELINKSYASFETPEVAPVVKKGEVFIQELFHGPTFAFKDVALQLLGNLFEYILKERNEKLNIIGATSGDTGSAAIYGVRGKDNINIFILHPEGRVSRVQKMQMTSVTDDNVFNIAVNGTFDDCQDIVKEIFADVEFKKQNKLGAVNSINWARVLAQVVYYFYGYFRAVEKGAEKVRFVVPTGNFGNIFAGYFATRMGLKIDKLILATNENNILSRFINSGDYSIKEVVITHSPSMDIQIASNFERFLYYLYNENSSKVVEKMAELKSTGKITFTDKEIEDTQKLFGTFSTSNMLTETVIQYFYNTFKYILDPHTACGVAAALEFHDANYVCLSTAHPAKFPEVAKKAAGVSPVVPAGISKLENLEKKCILMDCDTAKVKKYLADNI</sequence>
<comment type="catalytic activity">
    <reaction evidence="10">
        <text>O-phospho-L-homoserine + H2O = L-threonine + phosphate</text>
        <dbReference type="Rhea" id="RHEA:10840"/>
        <dbReference type="ChEBI" id="CHEBI:15377"/>
        <dbReference type="ChEBI" id="CHEBI:43474"/>
        <dbReference type="ChEBI" id="CHEBI:57590"/>
        <dbReference type="ChEBI" id="CHEBI:57926"/>
        <dbReference type="EC" id="4.2.3.1"/>
    </reaction>
</comment>
<evidence type="ECO:0000259" key="14">
    <source>
        <dbReference type="Pfam" id="PF14821"/>
    </source>
</evidence>
<evidence type="ECO:0000313" key="16">
    <source>
        <dbReference type="Proteomes" id="UP000294614"/>
    </source>
</evidence>
<dbReference type="FunFam" id="3.40.50.1100:FF:000024">
    <property type="entry name" value="Probable threonine synthase"/>
    <property type="match status" value="1"/>
</dbReference>
<dbReference type="CDD" id="cd01560">
    <property type="entry name" value="Thr-synth_2"/>
    <property type="match status" value="1"/>
</dbReference>
<accession>A0A4R1K5P5</accession>
<dbReference type="Pfam" id="PF24857">
    <property type="entry name" value="THR4_C"/>
    <property type="match status" value="1"/>
</dbReference>
<dbReference type="UniPathway" id="UPA00050">
    <property type="reaction ID" value="UER00065"/>
</dbReference>
<dbReference type="InterPro" id="IPR029144">
    <property type="entry name" value="Thr_synth_N"/>
</dbReference>
<evidence type="ECO:0000256" key="1">
    <source>
        <dbReference type="ARBA" id="ARBA00001933"/>
    </source>
</evidence>
<evidence type="ECO:0000256" key="3">
    <source>
        <dbReference type="ARBA" id="ARBA00005517"/>
    </source>
</evidence>
<dbReference type="InterPro" id="IPR000634">
    <property type="entry name" value="Ser/Thr_deHydtase_PyrdxlP-BS"/>
</dbReference>
<dbReference type="InterPro" id="IPR004450">
    <property type="entry name" value="Thr_synthase-like"/>
</dbReference>
<dbReference type="EC" id="4.2.3.1" evidence="4 11"/>
<dbReference type="OrthoDB" id="9763107at2"/>
<dbReference type="EMBL" id="SMGG01000006">
    <property type="protein sequence ID" value="TCK59484.1"/>
    <property type="molecule type" value="Genomic_DNA"/>
</dbReference>
<evidence type="ECO:0000256" key="10">
    <source>
        <dbReference type="ARBA" id="ARBA00049144"/>
    </source>
</evidence>
<evidence type="ECO:0000256" key="12">
    <source>
        <dbReference type="PIRSR" id="PIRSR604450-51"/>
    </source>
</evidence>
<evidence type="ECO:0000256" key="4">
    <source>
        <dbReference type="ARBA" id="ARBA00013028"/>
    </source>
</evidence>
<evidence type="ECO:0000256" key="8">
    <source>
        <dbReference type="ARBA" id="ARBA00022898"/>
    </source>
</evidence>
<feature type="domain" description="Threonine synthase N-terminal" evidence="14">
    <location>
        <begin position="2"/>
        <end position="79"/>
    </location>
</feature>
<protein>
    <recommendedName>
        <fullName evidence="5 11">Threonine synthase</fullName>
        <ecNumber evidence="4 11">4.2.3.1</ecNumber>
    </recommendedName>
</protein>
<comment type="cofactor">
    <cofactor evidence="1 12">
        <name>pyridoxal 5'-phosphate</name>
        <dbReference type="ChEBI" id="CHEBI:597326"/>
    </cofactor>
</comment>
<dbReference type="PANTHER" id="PTHR42690:SF1">
    <property type="entry name" value="THREONINE SYNTHASE-LIKE 2"/>
    <property type="match status" value="1"/>
</dbReference>
<dbReference type="SUPFAM" id="SSF53686">
    <property type="entry name" value="Tryptophan synthase beta subunit-like PLP-dependent enzymes"/>
    <property type="match status" value="1"/>
</dbReference>
<evidence type="ECO:0000256" key="9">
    <source>
        <dbReference type="ARBA" id="ARBA00023239"/>
    </source>
</evidence>
<dbReference type="Pfam" id="PF14821">
    <property type="entry name" value="Thr_synth_N"/>
    <property type="match status" value="1"/>
</dbReference>
<evidence type="ECO:0000256" key="7">
    <source>
        <dbReference type="ARBA" id="ARBA00022697"/>
    </source>
</evidence>
<evidence type="ECO:0000256" key="2">
    <source>
        <dbReference type="ARBA" id="ARBA00004979"/>
    </source>
</evidence>